<accession>A0A2G0Q155</accession>
<comment type="caution">
    <text evidence="2">The sequence shown here is derived from an EMBL/GenBank/DDBJ whole genome shotgun (WGS) entry which is preliminary data.</text>
</comment>
<evidence type="ECO:0000313" key="3">
    <source>
        <dbReference type="EMBL" id="PHM53739.1"/>
    </source>
</evidence>
<dbReference type="EMBL" id="NJAI01000007">
    <property type="protein sequence ID" value="PHM52945.1"/>
    <property type="molecule type" value="Genomic_DNA"/>
</dbReference>
<proteinExistence type="predicted"/>
<organism evidence="2 4">
    <name type="scientific">Xenorhabdus hominickii</name>
    <dbReference type="NCBI Taxonomy" id="351679"/>
    <lineage>
        <taxon>Bacteria</taxon>
        <taxon>Pseudomonadati</taxon>
        <taxon>Pseudomonadota</taxon>
        <taxon>Gammaproteobacteria</taxon>
        <taxon>Enterobacterales</taxon>
        <taxon>Morganellaceae</taxon>
        <taxon>Xenorhabdus</taxon>
    </lineage>
</organism>
<evidence type="ECO:0000313" key="2">
    <source>
        <dbReference type="EMBL" id="PHM52945.1"/>
    </source>
</evidence>
<evidence type="ECO:0000313" key="1">
    <source>
        <dbReference type="EMBL" id="PHM51985.1"/>
    </source>
</evidence>
<dbReference type="EMBL" id="NJAI01000006">
    <property type="protein sequence ID" value="PHM53739.1"/>
    <property type="molecule type" value="Genomic_DNA"/>
</dbReference>
<reference evidence="2 4" key="1">
    <citation type="journal article" date="2017" name="Nat. Microbiol.">
        <title>Natural product diversity associated with the nematode symbionts Photorhabdus and Xenorhabdus.</title>
        <authorList>
            <person name="Tobias N.J."/>
            <person name="Wolff H."/>
            <person name="Djahanschiri B."/>
            <person name="Grundmann F."/>
            <person name="Kronenwerth M."/>
            <person name="Shi Y.M."/>
            <person name="Simonyi S."/>
            <person name="Grun P."/>
            <person name="Shapiro-Ilan D."/>
            <person name="Pidot S.J."/>
            <person name="Stinear T.P."/>
            <person name="Ebersberger I."/>
            <person name="Bode H.B."/>
        </authorList>
    </citation>
    <scope>NUCLEOTIDE SEQUENCE [LARGE SCALE GENOMIC DNA]</scope>
    <source>
        <strain evidence="2 4">DSM 17903</strain>
    </source>
</reference>
<dbReference type="Proteomes" id="UP000225433">
    <property type="component" value="Unassembled WGS sequence"/>
</dbReference>
<name>A0A2G0Q155_XENHO</name>
<gene>
    <name evidence="3" type="ORF">Xhom_03740</name>
    <name evidence="2" type="ORF">Xhom_03827</name>
    <name evidence="1" type="ORF">Xhom_04634</name>
</gene>
<sequence>MLDDGVAESIDIRTQIVWPNRLNMIIRYQRPGRDDEGVRFFWVWERDNAV</sequence>
<dbReference type="AlphaFoldDB" id="A0A2G0Q155"/>
<protein>
    <submittedName>
        <fullName evidence="2">Uncharacterized protein</fullName>
    </submittedName>
</protein>
<evidence type="ECO:0000313" key="4">
    <source>
        <dbReference type="Proteomes" id="UP000225433"/>
    </source>
</evidence>
<dbReference type="EMBL" id="NJAI01000011">
    <property type="protein sequence ID" value="PHM51985.1"/>
    <property type="molecule type" value="Genomic_DNA"/>
</dbReference>